<dbReference type="PANTHER" id="PTHR33048:SF42">
    <property type="entry name" value="INTEGRAL MEMBRANE PROTEIN"/>
    <property type="match status" value="1"/>
</dbReference>
<keyword evidence="4 6" id="KW-0472">Membrane</keyword>
<feature type="transmembrane region" description="Helical" evidence="6">
    <location>
        <begin position="203"/>
        <end position="222"/>
    </location>
</feature>
<evidence type="ECO:0000256" key="3">
    <source>
        <dbReference type="ARBA" id="ARBA00022989"/>
    </source>
</evidence>
<dbReference type="Proteomes" id="UP001321760">
    <property type="component" value="Unassembled WGS sequence"/>
</dbReference>
<dbReference type="Pfam" id="PF20684">
    <property type="entry name" value="Fung_rhodopsin"/>
    <property type="match status" value="1"/>
</dbReference>
<feature type="transmembrane region" description="Helical" evidence="6">
    <location>
        <begin position="123"/>
        <end position="144"/>
    </location>
</feature>
<evidence type="ECO:0000256" key="2">
    <source>
        <dbReference type="ARBA" id="ARBA00022692"/>
    </source>
</evidence>
<keyword evidence="3 6" id="KW-1133">Transmembrane helix</keyword>
<reference evidence="8" key="1">
    <citation type="journal article" date="2023" name="Mol. Phylogenet. Evol.">
        <title>Genome-scale phylogeny and comparative genomics of the fungal order Sordariales.</title>
        <authorList>
            <person name="Hensen N."/>
            <person name="Bonometti L."/>
            <person name="Westerberg I."/>
            <person name="Brannstrom I.O."/>
            <person name="Guillou S."/>
            <person name="Cros-Aarteil S."/>
            <person name="Calhoun S."/>
            <person name="Haridas S."/>
            <person name="Kuo A."/>
            <person name="Mondo S."/>
            <person name="Pangilinan J."/>
            <person name="Riley R."/>
            <person name="LaButti K."/>
            <person name="Andreopoulos B."/>
            <person name="Lipzen A."/>
            <person name="Chen C."/>
            <person name="Yan M."/>
            <person name="Daum C."/>
            <person name="Ng V."/>
            <person name="Clum A."/>
            <person name="Steindorff A."/>
            <person name="Ohm R.A."/>
            <person name="Martin F."/>
            <person name="Silar P."/>
            <person name="Natvig D.O."/>
            <person name="Lalanne C."/>
            <person name="Gautier V."/>
            <person name="Ament-Velasquez S.L."/>
            <person name="Kruys A."/>
            <person name="Hutchinson M.I."/>
            <person name="Powell A.J."/>
            <person name="Barry K."/>
            <person name="Miller A.N."/>
            <person name="Grigoriev I.V."/>
            <person name="Debuchy R."/>
            <person name="Gladieux P."/>
            <person name="Hiltunen Thoren M."/>
            <person name="Johannesson H."/>
        </authorList>
    </citation>
    <scope>NUCLEOTIDE SEQUENCE</scope>
    <source>
        <strain evidence="8">PSN243</strain>
    </source>
</reference>
<dbReference type="InterPro" id="IPR049326">
    <property type="entry name" value="Rhodopsin_dom_fungi"/>
</dbReference>
<evidence type="ECO:0000259" key="7">
    <source>
        <dbReference type="Pfam" id="PF20684"/>
    </source>
</evidence>
<feature type="transmembrane region" description="Helical" evidence="6">
    <location>
        <begin position="164"/>
        <end position="191"/>
    </location>
</feature>
<feature type="domain" description="Rhodopsin" evidence="7">
    <location>
        <begin position="29"/>
        <end position="266"/>
    </location>
</feature>
<evidence type="ECO:0000256" key="1">
    <source>
        <dbReference type="ARBA" id="ARBA00004141"/>
    </source>
</evidence>
<sequence>MDTEETNGPRIVISLSVLTCISFLTMLTRFFCKARCAKGLGWDDHLLSISWTCVLIYSGITSAAVTHGIGHHRATIPPESLVMAMRLLYAARFFGIIALAVSKSSFVLTLLPLAKLPWQRNILWFIIVSLNLIVWICGFAFFFQCSPTRRAWDFAVSGTCWSPAAQAGVGILAGAYSAAMGFVLTLFPIILIRNLSMEKWEKIGVLLIMSLGIFASIAGIIKSHLLTTTARSTDFTFSSADLLIWSAAETAIVIMAVSLPSLGLVIKELFPTSRTPTEPRTEQKGWRFRLGGKYETLDDDWITGAGNPDGGPRRGRLVMRDGKATVAYQ</sequence>
<feature type="transmembrane region" description="Helical" evidence="6">
    <location>
        <begin position="89"/>
        <end position="111"/>
    </location>
</feature>
<comment type="similarity">
    <text evidence="5">Belongs to the SAT4 family.</text>
</comment>
<dbReference type="EMBL" id="MU865941">
    <property type="protein sequence ID" value="KAK4448710.1"/>
    <property type="molecule type" value="Genomic_DNA"/>
</dbReference>
<organism evidence="8 9">
    <name type="scientific">Podospora aff. communis PSN243</name>
    <dbReference type="NCBI Taxonomy" id="3040156"/>
    <lineage>
        <taxon>Eukaryota</taxon>
        <taxon>Fungi</taxon>
        <taxon>Dikarya</taxon>
        <taxon>Ascomycota</taxon>
        <taxon>Pezizomycotina</taxon>
        <taxon>Sordariomycetes</taxon>
        <taxon>Sordariomycetidae</taxon>
        <taxon>Sordariales</taxon>
        <taxon>Podosporaceae</taxon>
        <taxon>Podospora</taxon>
    </lineage>
</organism>
<keyword evidence="9" id="KW-1185">Reference proteome</keyword>
<dbReference type="PANTHER" id="PTHR33048">
    <property type="entry name" value="PTH11-LIKE INTEGRAL MEMBRANE PROTEIN (AFU_ORTHOLOGUE AFUA_5G11245)"/>
    <property type="match status" value="1"/>
</dbReference>
<evidence type="ECO:0000256" key="6">
    <source>
        <dbReference type="SAM" id="Phobius"/>
    </source>
</evidence>
<reference evidence="8" key="2">
    <citation type="submission" date="2023-05" db="EMBL/GenBank/DDBJ databases">
        <authorList>
            <consortium name="Lawrence Berkeley National Laboratory"/>
            <person name="Steindorff A."/>
            <person name="Hensen N."/>
            <person name="Bonometti L."/>
            <person name="Westerberg I."/>
            <person name="Brannstrom I.O."/>
            <person name="Guillou S."/>
            <person name="Cros-Aarteil S."/>
            <person name="Calhoun S."/>
            <person name="Haridas S."/>
            <person name="Kuo A."/>
            <person name="Mondo S."/>
            <person name="Pangilinan J."/>
            <person name="Riley R."/>
            <person name="Labutti K."/>
            <person name="Andreopoulos B."/>
            <person name="Lipzen A."/>
            <person name="Chen C."/>
            <person name="Yanf M."/>
            <person name="Daum C."/>
            <person name="Ng V."/>
            <person name="Clum A."/>
            <person name="Ohm R."/>
            <person name="Martin F."/>
            <person name="Silar P."/>
            <person name="Natvig D."/>
            <person name="Lalanne C."/>
            <person name="Gautier V."/>
            <person name="Ament-Velasquez S.L."/>
            <person name="Kruys A."/>
            <person name="Hutchinson M.I."/>
            <person name="Powell A.J."/>
            <person name="Barry K."/>
            <person name="Miller A.N."/>
            <person name="Grigoriev I.V."/>
            <person name="Debuchy R."/>
            <person name="Gladieux P."/>
            <person name="Thoren M.H."/>
            <person name="Johannesson H."/>
        </authorList>
    </citation>
    <scope>NUCLEOTIDE SEQUENCE</scope>
    <source>
        <strain evidence="8">PSN243</strain>
    </source>
</reference>
<feature type="transmembrane region" description="Helical" evidence="6">
    <location>
        <begin position="242"/>
        <end position="266"/>
    </location>
</feature>
<feature type="transmembrane region" description="Helical" evidence="6">
    <location>
        <begin position="12"/>
        <end position="32"/>
    </location>
</feature>
<dbReference type="InterPro" id="IPR052337">
    <property type="entry name" value="SAT4-like"/>
</dbReference>
<evidence type="ECO:0000256" key="5">
    <source>
        <dbReference type="ARBA" id="ARBA00038359"/>
    </source>
</evidence>
<protein>
    <recommendedName>
        <fullName evidence="7">Rhodopsin domain-containing protein</fullName>
    </recommendedName>
</protein>
<evidence type="ECO:0000313" key="9">
    <source>
        <dbReference type="Proteomes" id="UP001321760"/>
    </source>
</evidence>
<evidence type="ECO:0000313" key="8">
    <source>
        <dbReference type="EMBL" id="KAK4448710.1"/>
    </source>
</evidence>
<dbReference type="GO" id="GO:0016020">
    <property type="term" value="C:membrane"/>
    <property type="evidence" value="ECO:0007669"/>
    <property type="project" value="UniProtKB-SubCell"/>
</dbReference>
<dbReference type="AlphaFoldDB" id="A0AAV9GL64"/>
<gene>
    <name evidence="8" type="ORF">QBC34DRAFT_352357</name>
</gene>
<feature type="transmembrane region" description="Helical" evidence="6">
    <location>
        <begin position="44"/>
        <end position="69"/>
    </location>
</feature>
<comment type="caution">
    <text evidence="8">The sequence shown here is derived from an EMBL/GenBank/DDBJ whole genome shotgun (WGS) entry which is preliminary data.</text>
</comment>
<accession>A0AAV9GL64</accession>
<evidence type="ECO:0000256" key="4">
    <source>
        <dbReference type="ARBA" id="ARBA00023136"/>
    </source>
</evidence>
<proteinExistence type="inferred from homology"/>
<name>A0AAV9GL64_9PEZI</name>
<keyword evidence="2 6" id="KW-0812">Transmembrane</keyword>
<comment type="subcellular location">
    <subcellularLocation>
        <location evidence="1">Membrane</location>
        <topology evidence="1">Multi-pass membrane protein</topology>
    </subcellularLocation>
</comment>